<accession>A0A2J7PJN9</accession>
<keyword evidence="4" id="KW-1185">Reference proteome</keyword>
<dbReference type="AlphaFoldDB" id="A0A2J7PJN9"/>
<dbReference type="EMBL" id="NEVH01024946">
    <property type="protein sequence ID" value="PNF16557.1"/>
    <property type="molecule type" value="Genomic_DNA"/>
</dbReference>
<dbReference type="InterPro" id="IPR056496">
    <property type="entry name" value="CS_DNAAF11_C"/>
</dbReference>
<feature type="region of interest" description="Disordered" evidence="1">
    <location>
        <begin position="19"/>
        <end position="63"/>
    </location>
</feature>
<dbReference type="STRING" id="105785.A0A2J7PJN9"/>
<sequence length="273" mass="31583">MQEYNEVKKLILSQEQEYKGRRLAQKQQAERRAEEEETNYAAAQDKPEEEKLQEFWSQVSEHSPETRLHIAAQVLKQQEEKQKGLSADSTRPPKREYKLFNAVGKPLNVNEAKIPFLLTEDDKLNSLVLDIAVYKYLDTSLLDVDIQPTYVKVLIKGKIFQIVFPEEINTESSRAERSQTTGHLVLTMPKVNGEVKPKTVKHTPTTRKDDQTRNYSNTIRREMLEIGRSEDMDFSRIVKLRQYNQQCNSARDGKGRCEAVTDFVDDPEVPPLE</sequence>
<gene>
    <name evidence="3" type="ORF">B7P43_G07167</name>
</gene>
<proteinExistence type="predicted"/>
<feature type="domain" description="Dynein axonemal assembly factor 11-like CS" evidence="2">
    <location>
        <begin position="73"/>
        <end position="190"/>
    </location>
</feature>
<dbReference type="Proteomes" id="UP000235965">
    <property type="component" value="Unassembled WGS sequence"/>
</dbReference>
<reference evidence="3 4" key="1">
    <citation type="submission" date="2017-12" db="EMBL/GenBank/DDBJ databases">
        <title>Hemimetabolous genomes reveal molecular basis of termite eusociality.</title>
        <authorList>
            <person name="Harrison M.C."/>
            <person name="Jongepier E."/>
            <person name="Robertson H.M."/>
            <person name="Arning N."/>
            <person name="Bitard-Feildel T."/>
            <person name="Chao H."/>
            <person name="Childers C.P."/>
            <person name="Dinh H."/>
            <person name="Doddapaneni H."/>
            <person name="Dugan S."/>
            <person name="Gowin J."/>
            <person name="Greiner C."/>
            <person name="Han Y."/>
            <person name="Hu H."/>
            <person name="Hughes D.S.T."/>
            <person name="Huylmans A.-K."/>
            <person name="Kemena C."/>
            <person name="Kremer L.P.M."/>
            <person name="Lee S.L."/>
            <person name="Lopez-Ezquerra A."/>
            <person name="Mallet L."/>
            <person name="Monroy-Kuhn J.M."/>
            <person name="Moser A."/>
            <person name="Murali S.C."/>
            <person name="Muzny D.M."/>
            <person name="Otani S."/>
            <person name="Piulachs M.-D."/>
            <person name="Poelchau M."/>
            <person name="Qu J."/>
            <person name="Schaub F."/>
            <person name="Wada-Katsumata A."/>
            <person name="Worley K.C."/>
            <person name="Xie Q."/>
            <person name="Ylla G."/>
            <person name="Poulsen M."/>
            <person name="Gibbs R.A."/>
            <person name="Schal C."/>
            <person name="Richards S."/>
            <person name="Belles X."/>
            <person name="Korb J."/>
            <person name="Bornberg-Bauer E."/>
        </authorList>
    </citation>
    <scope>NUCLEOTIDE SEQUENCE [LARGE SCALE GENOMIC DNA]</scope>
    <source>
        <tissue evidence="3">Whole body</tissue>
    </source>
</reference>
<evidence type="ECO:0000256" key="1">
    <source>
        <dbReference type="SAM" id="MobiDB-lite"/>
    </source>
</evidence>
<evidence type="ECO:0000313" key="4">
    <source>
        <dbReference type="Proteomes" id="UP000235965"/>
    </source>
</evidence>
<dbReference type="OrthoDB" id="10250990at2759"/>
<dbReference type="InParanoid" id="A0A2J7PJN9"/>
<comment type="caution">
    <text evidence="3">The sequence shown here is derived from an EMBL/GenBank/DDBJ whole genome shotgun (WGS) entry which is preliminary data.</text>
</comment>
<dbReference type="EMBL" id="NEVH01024946">
    <property type="protein sequence ID" value="PNF16556.1"/>
    <property type="molecule type" value="Genomic_DNA"/>
</dbReference>
<dbReference type="EMBL" id="NEVH01024946">
    <property type="protein sequence ID" value="PNF16558.1"/>
    <property type="molecule type" value="Genomic_DNA"/>
</dbReference>
<evidence type="ECO:0000313" key="3">
    <source>
        <dbReference type="EMBL" id="PNF16557.1"/>
    </source>
</evidence>
<protein>
    <recommendedName>
        <fullName evidence="2">Dynein axonemal assembly factor 11-like CS domain-containing protein</fullName>
    </recommendedName>
</protein>
<organism evidence="3 4">
    <name type="scientific">Cryptotermes secundus</name>
    <dbReference type="NCBI Taxonomy" id="105785"/>
    <lineage>
        <taxon>Eukaryota</taxon>
        <taxon>Metazoa</taxon>
        <taxon>Ecdysozoa</taxon>
        <taxon>Arthropoda</taxon>
        <taxon>Hexapoda</taxon>
        <taxon>Insecta</taxon>
        <taxon>Pterygota</taxon>
        <taxon>Neoptera</taxon>
        <taxon>Polyneoptera</taxon>
        <taxon>Dictyoptera</taxon>
        <taxon>Blattodea</taxon>
        <taxon>Blattoidea</taxon>
        <taxon>Termitoidae</taxon>
        <taxon>Kalotermitidae</taxon>
        <taxon>Cryptotermitinae</taxon>
        <taxon>Cryptotermes</taxon>
    </lineage>
</organism>
<dbReference type="Pfam" id="PF23602">
    <property type="entry name" value="CS_DNAAF11_C"/>
    <property type="match status" value="1"/>
</dbReference>
<evidence type="ECO:0000259" key="2">
    <source>
        <dbReference type="Pfam" id="PF23602"/>
    </source>
</evidence>
<name>A0A2J7PJN9_9NEOP</name>